<dbReference type="AlphaFoldDB" id="A0A7K1KTW3"/>
<gene>
    <name evidence="2" type="ORF">GNZ18_01985</name>
</gene>
<evidence type="ECO:0000313" key="3">
    <source>
        <dbReference type="Proteomes" id="UP000432015"/>
    </source>
</evidence>
<keyword evidence="3" id="KW-1185">Reference proteome</keyword>
<comment type="caution">
    <text evidence="2">The sequence shown here is derived from an EMBL/GenBank/DDBJ whole genome shotgun (WGS) entry which is preliminary data.</text>
</comment>
<proteinExistence type="predicted"/>
<organism evidence="2 3">
    <name type="scientific">Actinomadura litoris</name>
    <dbReference type="NCBI Taxonomy" id="2678616"/>
    <lineage>
        <taxon>Bacteria</taxon>
        <taxon>Bacillati</taxon>
        <taxon>Actinomycetota</taxon>
        <taxon>Actinomycetes</taxon>
        <taxon>Streptosporangiales</taxon>
        <taxon>Thermomonosporaceae</taxon>
        <taxon>Actinomadura</taxon>
    </lineage>
</organism>
<feature type="transmembrane region" description="Helical" evidence="1">
    <location>
        <begin position="276"/>
        <end position="296"/>
    </location>
</feature>
<keyword evidence="1" id="KW-1133">Transmembrane helix</keyword>
<protein>
    <recommendedName>
        <fullName evidence="4">Type II secretion system protein GspF domain-containing protein</fullName>
    </recommendedName>
</protein>
<dbReference type="PANTHER" id="PTHR35007">
    <property type="entry name" value="INTEGRAL MEMBRANE PROTEIN-RELATED"/>
    <property type="match status" value="1"/>
</dbReference>
<sequence>MTAIAALAGCLTAVGLILLVWELRPPPPSLDAALARIRPGPLQPSLFEGASPSAARSDAEAGLGRWLAERVARPTGMLAVPRTDLALLSRPVERFLLDKLILCIVGLTAPSILGATAALAGRPLSWTLPVLGGLLLAVTLSLVPDWAVRTHARQHRRDFRYAFTAYLQLVVLERQAGAALNAALEDPAKITDGWPFQRVRQTLTRARHAQQQPWHSLAQLGEEIGVRDLIDLAHTAEIAGSEGAKMHDVLVAKITSMRHEASAAARAEANSRTTAMWVPTSLLMLGFVILVGFPFFSKLLASG</sequence>
<feature type="transmembrane region" description="Helical" evidence="1">
    <location>
        <begin position="6"/>
        <end position="23"/>
    </location>
</feature>
<keyword evidence="1" id="KW-0812">Transmembrane</keyword>
<feature type="transmembrane region" description="Helical" evidence="1">
    <location>
        <begin position="100"/>
        <end position="120"/>
    </location>
</feature>
<name>A0A7K1KTW3_9ACTN</name>
<dbReference type="RefSeq" id="WP_156214331.1">
    <property type="nucleotide sequence ID" value="NZ_JAICDF010000011.1"/>
</dbReference>
<accession>A0A7K1KTW3</accession>
<dbReference type="Proteomes" id="UP000432015">
    <property type="component" value="Unassembled WGS sequence"/>
</dbReference>
<dbReference type="PANTHER" id="PTHR35007:SF1">
    <property type="entry name" value="PILUS ASSEMBLY PROTEIN"/>
    <property type="match status" value="1"/>
</dbReference>
<evidence type="ECO:0000256" key="1">
    <source>
        <dbReference type="SAM" id="Phobius"/>
    </source>
</evidence>
<keyword evidence="1" id="KW-0472">Membrane</keyword>
<evidence type="ECO:0000313" key="2">
    <source>
        <dbReference type="EMBL" id="MUN35376.1"/>
    </source>
</evidence>
<feature type="transmembrane region" description="Helical" evidence="1">
    <location>
        <begin position="126"/>
        <end position="148"/>
    </location>
</feature>
<dbReference type="EMBL" id="WOFH01000001">
    <property type="protein sequence ID" value="MUN35376.1"/>
    <property type="molecule type" value="Genomic_DNA"/>
</dbReference>
<reference evidence="2 3" key="1">
    <citation type="submission" date="2019-11" db="EMBL/GenBank/DDBJ databases">
        <authorList>
            <person name="Cao P."/>
        </authorList>
    </citation>
    <scope>NUCLEOTIDE SEQUENCE [LARGE SCALE GENOMIC DNA]</scope>
    <source>
        <strain evidence="2 3">NEAU-AAG5</strain>
    </source>
</reference>
<evidence type="ECO:0008006" key="4">
    <source>
        <dbReference type="Google" id="ProtNLM"/>
    </source>
</evidence>